<feature type="compositionally biased region" description="Low complexity" evidence="1">
    <location>
        <begin position="878"/>
        <end position="890"/>
    </location>
</feature>
<organism evidence="2 3">
    <name type="scientific">Channa striata</name>
    <name type="common">Snakehead murrel</name>
    <name type="synonym">Ophicephalus striatus</name>
    <dbReference type="NCBI Taxonomy" id="64152"/>
    <lineage>
        <taxon>Eukaryota</taxon>
        <taxon>Metazoa</taxon>
        <taxon>Chordata</taxon>
        <taxon>Craniata</taxon>
        <taxon>Vertebrata</taxon>
        <taxon>Euteleostomi</taxon>
        <taxon>Actinopterygii</taxon>
        <taxon>Neopterygii</taxon>
        <taxon>Teleostei</taxon>
        <taxon>Neoteleostei</taxon>
        <taxon>Acanthomorphata</taxon>
        <taxon>Anabantaria</taxon>
        <taxon>Anabantiformes</taxon>
        <taxon>Channoidei</taxon>
        <taxon>Channidae</taxon>
        <taxon>Channa</taxon>
    </lineage>
</organism>
<keyword evidence="3" id="KW-1185">Reference proteome</keyword>
<accession>A0AA88NKJ3</accession>
<feature type="region of interest" description="Disordered" evidence="1">
    <location>
        <begin position="629"/>
        <end position="770"/>
    </location>
</feature>
<feature type="compositionally biased region" description="Basic and acidic residues" evidence="1">
    <location>
        <begin position="686"/>
        <end position="695"/>
    </location>
</feature>
<comment type="caution">
    <text evidence="2">The sequence shown here is derived from an EMBL/GenBank/DDBJ whole genome shotgun (WGS) entry which is preliminary data.</text>
</comment>
<feature type="compositionally biased region" description="Low complexity" evidence="1">
    <location>
        <begin position="665"/>
        <end position="680"/>
    </location>
</feature>
<sequence length="928" mass="100678">MSTSDAGQTELGGGGGESARRPHRAARAATDRALQDETFKTFQQEIRLGDDIPVCQGGFQSAIRREGTHKALIFGTKRLRQEEEAAHCGDSEVQVQNPDSPRFKSCLFFTLSTNQNLNKAERKLKNLTERQRAEIGDNNSQVSQQASPRNHPSETASDYLLPETVALPTKKEENVTLIICSELGTTRDLSVNHSFSNGDFGSHECNGLHKIPCGPQPRRNGSGSVAFEQDRNCINLENHKAFEEPSSLSVTMLSSTVVTVLAPHWSNKLRRTRKFEGGSTSDAQGNLPDVTNTAANCAQEGFQEIESQHCMERVLDRSQAQQRTPFLCTRSNTVGWSSKSGPASLDYESRRKMLQTISLDVNSGRMDNRKIHSCALSPVNTAALPLSPLSLNNPNEQRRTPQTGHQSGLSASSSKPTTSSMLLSLRRFNSNAASTFTNNEQEKVKPLLSPSAVSCRTAETGPLLSPSSSSHRGRKISEKHFFSPSYTNQEDTLQQLQTITGTQASVTCSKHSFLAGGPSERQHINTNLFSESPVSLTRKSLYDQCALVKTPAVPRTTLPSHSWWKQVTQEDTSPLPPGDTKNIKDKSNTLLVPPCYNHTDLASPSPTDNTSTTESVCKGNVNLAIKAQGGTHNLTQRNSPEHESDRLVKQQNGSKLNREPQEPQSLPSALSSSKISTTTAQTTLSHPKDLNKHDVSNSSFTENVTEPPTTLNPKSSNTPTEISSKLHNHGSSRFNCIPTSPHKSNSESLTKQSFSHTNTKTLSGLPSSPSSKASASFYFQPGSSQTKINTSSHTCSSPHTPKYTKTSSATPIGFERSYASIPKSFHSKTVSSLIPAVSASSKTNCSPASTASIASFTTCSHPATALPSAPLLTPPITPARTPSPTTISSLPTPPTTPVITSQSYSETSSPKKQRHFQAVRKQTERNRL</sequence>
<feature type="compositionally biased region" description="Low complexity" evidence="1">
    <location>
        <begin position="759"/>
        <end position="770"/>
    </location>
</feature>
<feature type="compositionally biased region" description="Polar residues" evidence="1">
    <location>
        <begin position="137"/>
        <end position="156"/>
    </location>
</feature>
<gene>
    <name evidence="2" type="ORF">Q5P01_003213</name>
</gene>
<feature type="compositionally biased region" description="Polar residues" evidence="1">
    <location>
        <begin position="600"/>
        <end position="615"/>
    </location>
</feature>
<feature type="compositionally biased region" description="Low complexity" evidence="1">
    <location>
        <begin position="386"/>
        <end position="395"/>
    </location>
</feature>
<feature type="compositionally biased region" description="Low complexity" evidence="1">
    <location>
        <begin position="407"/>
        <end position="420"/>
    </location>
</feature>
<dbReference type="Proteomes" id="UP001187415">
    <property type="component" value="Unassembled WGS sequence"/>
</dbReference>
<feature type="compositionally biased region" description="Polar residues" evidence="1">
    <location>
        <begin position="696"/>
        <end position="758"/>
    </location>
</feature>
<feature type="region of interest" description="Disordered" evidence="1">
    <location>
        <begin position="788"/>
        <end position="808"/>
    </location>
</feature>
<protein>
    <submittedName>
        <fullName evidence="2">Uncharacterized protein</fullName>
    </submittedName>
</protein>
<reference evidence="2" key="1">
    <citation type="submission" date="2023-07" db="EMBL/GenBank/DDBJ databases">
        <title>Chromosome-level Genome Assembly of Striped Snakehead (Channa striata).</title>
        <authorList>
            <person name="Liu H."/>
        </authorList>
    </citation>
    <scope>NUCLEOTIDE SEQUENCE</scope>
    <source>
        <strain evidence="2">Gz</strain>
        <tissue evidence="2">Muscle</tissue>
    </source>
</reference>
<feature type="region of interest" description="Disordered" evidence="1">
    <location>
        <begin position="1"/>
        <end position="32"/>
    </location>
</feature>
<feature type="region of interest" description="Disordered" evidence="1">
    <location>
        <begin position="132"/>
        <end position="159"/>
    </location>
</feature>
<evidence type="ECO:0000256" key="1">
    <source>
        <dbReference type="SAM" id="MobiDB-lite"/>
    </source>
</evidence>
<evidence type="ECO:0000313" key="3">
    <source>
        <dbReference type="Proteomes" id="UP001187415"/>
    </source>
</evidence>
<feature type="compositionally biased region" description="Basic and acidic residues" evidence="1">
    <location>
        <begin position="639"/>
        <end position="648"/>
    </location>
</feature>
<feature type="region of interest" description="Disordered" evidence="1">
    <location>
        <begin position="564"/>
        <end position="615"/>
    </location>
</feature>
<proteinExistence type="predicted"/>
<dbReference type="AlphaFoldDB" id="A0AA88NKJ3"/>
<feature type="region of interest" description="Disordered" evidence="1">
    <location>
        <begin position="386"/>
        <end position="420"/>
    </location>
</feature>
<dbReference type="EMBL" id="JAUPFM010000002">
    <property type="protein sequence ID" value="KAK2858593.1"/>
    <property type="molecule type" value="Genomic_DNA"/>
</dbReference>
<evidence type="ECO:0000313" key="2">
    <source>
        <dbReference type="EMBL" id="KAK2858593.1"/>
    </source>
</evidence>
<name>A0AA88NKJ3_CHASR</name>
<feature type="region of interest" description="Disordered" evidence="1">
    <location>
        <begin position="868"/>
        <end position="928"/>
    </location>
</feature>
<feature type="compositionally biased region" description="Low complexity" evidence="1">
    <location>
        <begin position="790"/>
        <end position="801"/>
    </location>
</feature>